<dbReference type="SUPFAM" id="SSF63829">
    <property type="entry name" value="Calcium-dependent phosphotriesterase"/>
    <property type="match status" value="1"/>
</dbReference>
<comment type="caution">
    <text evidence="3">The sequence shown here is derived from an EMBL/GenBank/DDBJ whole genome shotgun (WGS) entry which is preliminary data.</text>
</comment>
<feature type="region of interest" description="Disordered" evidence="1">
    <location>
        <begin position="103"/>
        <end position="131"/>
    </location>
</feature>
<keyword evidence="4" id="KW-1185">Reference proteome</keyword>
<gene>
    <name evidence="3" type="ORF">JCM17846_18560</name>
</gene>
<sequence>MALKTLTFSESTAIPRPTSWEDGKAIHVTGYAPGGSGGCAGGKLAPAGGGGAGEYFEGVLIVDGSQPDLTITIPEPGAGVTVEGPGEKGGDLVMSGALSLTLKGGGRGAGPGSPDGGEGGNGGGSADDPQPAQHALILDTADPDHLTVMRALRLESPQDFSTATEVAYSGILGGVLTSIIHVRAAGPYLFVMGMRPNGAGVSRAHLLRFPLAGVSDLSELGALDQVADVSAKFTANTNPVTGFDLSPDGTRLWVVYDGASSNNNTVRQFDLSAPWDIAGAWSNLGGVTIFDSVSLQPSKVMISDDGLILYLMQSSTLWALWDLPTAWNIIGMTLRRDVNTVITSSVVGGNTVVHPQFTRDGTHIIGWQSDATANTWIAEVYALSTPWDETTRTFVNTFTLDANISNQWPGFLGSPDLSGDFYFGSAGNVAGGVGADSLVTDLKVFRIPALDFLTETGPITSAEEATLGTPFTNLVAAKYTKDGRHIWLYDDTSDRLIILDLTVPFRPDMVNKVTVSDFEDFTGTVLNLREIIIGDDETSAFLIAGTTTLTIHKIILLNGPNDARRVSFSATSTLSGFSSLISAGIQVSDERFFIADWSATAFSRIREVNGPVGGTLVVNGSTGQRIDLDPTFTSAFESTGLALSEDGTFLHVLISTTNSIRTYRLNTPNTLVGGAVLVRDDPLPDLLLGATSLDLSDVILSSGIAAGGGAGAGSKGGDGVSSPTGFSRAGGPGTQHAGGDARGPNSLQAGHGGIGKNGCAGGGGAITANGTKGRGQDGGTDGSTSGISADAVRGSGSGAGFLGSGKGGSGKLTLLFDE</sequence>
<dbReference type="EMBL" id="BKCN01000008">
    <property type="protein sequence ID" value="GER04174.1"/>
    <property type="molecule type" value="Genomic_DNA"/>
</dbReference>
<evidence type="ECO:0000256" key="1">
    <source>
        <dbReference type="SAM" id="MobiDB-lite"/>
    </source>
</evidence>
<name>A0A5A7N8T6_9PROT</name>
<evidence type="ECO:0000313" key="3">
    <source>
        <dbReference type="EMBL" id="GER04174.1"/>
    </source>
</evidence>
<dbReference type="InterPro" id="IPR049304">
    <property type="entry name" value="Gly_rich_dom"/>
</dbReference>
<dbReference type="SUPFAM" id="SSF50978">
    <property type="entry name" value="WD40 repeat-like"/>
    <property type="match status" value="1"/>
</dbReference>
<feature type="region of interest" description="Disordered" evidence="1">
    <location>
        <begin position="710"/>
        <end position="754"/>
    </location>
</feature>
<feature type="compositionally biased region" description="Gly residues" evidence="1">
    <location>
        <begin position="710"/>
        <end position="719"/>
    </location>
</feature>
<proteinExistence type="predicted"/>
<feature type="region of interest" description="Disordered" evidence="1">
    <location>
        <begin position="769"/>
        <end position="818"/>
    </location>
</feature>
<evidence type="ECO:0000313" key="4">
    <source>
        <dbReference type="Proteomes" id="UP000324996"/>
    </source>
</evidence>
<evidence type="ECO:0000259" key="2">
    <source>
        <dbReference type="Pfam" id="PF21722"/>
    </source>
</evidence>
<feature type="compositionally biased region" description="Gly residues" evidence="1">
    <location>
        <begin position="103"/>
        <end position="125"/>
    </location>
</feature>
<dbReference type="RefSeq" id="WP_042085166.1">
    <property type="nucleotide sequence ID" value="NZ_BKCN01000008.1"/>
</dbReference>
<dbReference type="Pfam" id="PF21722">
    <property type="entry name" value="Gly_rich_2"/>
    <property type="match status" value="1"/>
</dbReference>
<organism evidence="3 4">
    <name type="scientific">Iodidimonas nitroreducens</name>
    <dbReference type="NCBI Taxonomy" id="1236968"/>
    <lineage>
        <taxon>Bacteria</taxon>
        <taxon>Pseudomonadati</taxon>
        <taxon>Pseudomonadota</taxon>
        <taxon>Alphaproteobacteria</taxon>
        <taxon>Iodidimonadales</taxon>
        <taxon>Iodidimonadaceae</taxon>
        <taxon>Iodidimonas</taxon>
    </lineage>
</organism>
<dbReference type="Proteomes" id="UP000324996">
    <property type="component" value="Unassembled WGS sequence"/>
</dbReference>
<protein>
    <recommendedName>
        <fullName evidence="2">Glycine-rich domain-containing protein</fullName>
    </recommendedName>
</protein>
<dbReference type="InterPro" id="IPR036322">
    <property type="entry name" value="WD40_repeat_dom_sf"/>
</dbReference>
<feature type="compositionally biased region" description="Gly residues" evidence="1">
    <location>
        <begin position="795"/>
        <end position="810"/>
    </location>
</feature>
<feature type="domain" description="Glycine-rich" evidence="2">
    <location>
        <begin position="26"/>
        <end position="129"/>
    </location>
</feature>
<dbReference type="AlphaFoldDB" id="A0A5A7N8T6"/>
<reference evidence="3 4" key="1">
    <citation type="submission" date="2019-09" db="EMBL/GenBank/DDBJ databases">
        <title>NBRP : Genome information of microbial organism related human and environment.</title>
        <authorList>
            <person name="Hattori M."/>
            <person name="Oshima K."/>
            <person name="Inaba H."/>
            <person name="Suda W."/>
            <person name="Sakamoto M."/>
            <person name="Iino T."/>
            <person name="Kitahara M."/>
            <person name="Oshida Y."/>
            <person name="Iida T."/>
            <person name="Kudo T."/>
            <person name="Itoh T."/>
            <person name="Ohkuma M."/>
        </authorList>
    </citation>
    <scope>NUCLEOTIDE SEQUENCE [LARGE SCALE GENOMIC DNA]</scope>
    <source>
        <strain evidence="3 4">Q-1</strain>
    </source>
</reference>
<accession>A0A5A7N8T6</accession>
<feature type="compositionally biased region" description="Gly residues" evidence="1">
    <location>
        <begin position="772"/>
        <end position="781"/>
    </location>
</feature>